<keyword evidence="2 6" id="KW-0812">Transmembrane</keyword>
<dbReference type="SUPFAM" id="SSF144091">
    <property type="entry name" value="Rhomboid-like"/>
    <property type="match status" value="1"/>
</dbReference>
<dbReference type="Gene3D" id="1.20.1540.10">
    <property type="entry name" value="Rhomboid-like"/>
    <property type="match status" value="1"/>
</dbReference>
<keyword evidence="3 6" id="KW-1133">Transmembrane helix</keyword>
<feature type="transmembrane region" description="Helical" evidence="6">
    <location>
        <begin position="126"/>
        <end position="149"/>
    </location>
</feature>
<feature type="transmembrane region" description="Helical" evidence="6">
    <location>
        <begin position="44"/>
        <end position="71"/>
    </location>
</feature>
<protein>
    <submittedName>
        <fullName evidence="8">Rhomboid family intramembrane serine protease</fullName>
    </submittedName>
</protein>
<keyword evidence="4 6" id="KW-0472">Membrane</keyword>
<feature type="transmembrane region" description="Helical" evidence="6">
    <location>
        <begin position="169"/>
        <end position="189"/>
    </location>
</feature>
<feature type="transmembrane region" description="Helical" evidence="6">
    <location>
        <begin position="83"/>
        <end position="106"/>
    </location>
</feature>
<dbReference type="OrthoDB" id="5242776at2"/>
<evidence type="ECO:0000313" key="8">
    <source>
        <dbReference type="EMBL" id="RMB62225.1"/>
    </source>
</evidence>
<dbReference type="Pfam" id="PF01694">
    <property type="entry name" value="Rhomboid"/>
    <property type="match status" value="1"/>
</dbReference>
<evidence type="ECO:0000256" key="3">
    <source>
        <dbReference type="ARBA" id="ARBA00022989"/>
    </source>
</evidence>
<reference evidence="8 9" key="1">
    <citation type="submission" date="2018-10" db="EMBL/GenBank/DDBJ databases">
        <title>Tessaracoccus antarcticuss sp. nov., isolated from sediment.</title>
        <authorList>
            <person name="Zhou L.Y."/>
            <person name="Du Z.J."/>
        </authorList>
    </citation>
    <scope>NUCLEOTIDE SEQUENCE [LARGE SCALE GENOMIC DNA]</scope>
    <source>
        <strain evidence="8 9">JDX10</strain>
    </source>
</reference>
<accession>A0A3M0GB28</accession>
<dbReference type="RefSeq" id="WP_121900775.1">
    <property type="nucleotide sequence ID" value="NZ_REFW01000001.1"/>
</dbReference>
<dbReference type="InterPro" id="IPR022764">
    <property type="entry name" value="Peptidase_S54_rhomboid_dom"/>
</dbReference>
<name>A0A3M0GB28_9ACTN</name>
<comment type="subcellular location">
    <subcellularLocation>
        <location evidence="1">Membrane</location>
        <topology evidence="1">Multi-pass membrane protein</topology>
    </subcellularLocation>
</comment>
<gene>
    <name evidence="8" type="ORF">EAX62_06595</name>
</gene>
<dbReference type="AlphaFoldDB" id="A0A3M0GB28"/>
<dbReference type="EMBL" id="REFW01000001">
    <property type="protein sequence ID" value="RMB62225.1"/>
    <property type="molecule type" value="Genomic_DNA"/>
</dbReference>
<dbReference type="GO" id="GO:0004252">
    <property type="term" value="F:serine-type endopeptidase activity"/>
    <property type="evidence" value="ECO:0007669"/>
    <property type="project" value="InterPro"/>
</dbReference>
<evidence type="ECO:0000256" key="5">
    <source>
        <dbReference type="SAM" id="MobiDB-lite"/>
    </source>
</evidence>
<dbReference type="GO" id="GO:0006508">
    <property type="term" value="P:proteolysis"/>
    <property type="evidence" value="ECO:0007669"/>
    <property type="project" value="UniProtKB-KW"/>
</dbReference>
<feature type="compositionally biased region" description="Basic residues" evidence="5">
    <location>
        <begin position="230"/>
        <end position="258"/>
    </location>
</feature>
<evidence type="ECO:0000256" key="4">
    <source>
        <dbReference type="ARBA" id="ARBA00023136"/>
    </source>
</evidence>
<organism evidence="8 9">
    <name type="scientific">Tessaracoccus antarcticus</name>
    <dbReference type="NCBI Taxonomy" id="2479848"/>
    <lineage>
        <taxon>Bacteria</taxon>
        <taxon>Bacillati</taxon>
        <taxon>Actinomycetota</taxon>
        <taxon>Actinomycetes</taxon>
        <taxon>Propionibacteriales</taxon>
        <taxon>Propionibacteriaceae</taxon>
        <taxon>Tessaracoccus</taxon>
    </lineage>
</organism>
<feature type="region of interest" description="Disordered" evidence="5">
    <location>
        <begin position="229"/>
        <end position="265"/>
    </location>
</feature>
<evidence type="ECO:0000256" key="1">
    <source>
        <dbReference type="ARBA" id="ARBA00004141"/>
    </source>
</evidence>
<evidence type="ECO:0000313" key="9">
    <source>
        <dbReference type="Proteomes" id="UP000275256"/>
    </source>
</evidence>
<evidence type="ECO:0000256" key="6">
    <source>
        <dbReference type="SAM" id="Phobius"/>
    </source>
</evidence>
<dbReference type="GO" id="GO:0016020">
    <property type="term" value="C:membrane"/>
    <property type="evidence" value="ECO:0007669"/>
    <property type="project" value="UniProtKB-SubCell"/>
</dbReference>
<comment type="caution">
    <text evidence="8">The sequence shown here is derived from an EMBL/GenBank/DDBJ whole genome shotgun (WGS) entry which is preliminary data.</text>
</comment>
<keyword evidence="8" id="KW-0645">Protease</keyword>
<dbReference type="InterPro" id="IPR035952">
    <property type="entry name" value="Rhomboid-like_sf"/>
</dbReference>
<feature type="domain" description="Peptidase S54 rhomboid" evidence="7">
    <location>
        <begin position="78"/>
        <end position="212"/>
    </location>
</feature>
<proteinExistence type="predicted"/>
<dbReference type="Proteomes" id="UP000275256">
    <property type="component" value="Unassembled WGS sequence"/>
</dbReference>
<keyword evidence="9" id="KW-1185">Reference proteome</keyword>
<evidence type="ECO:0000256" key="2">
    <source>
        <dbReference type="ARBA" id="ARBA00022692"/>
    </source>
</evidence>
<keyword evidence="8" id="KW-0378">Hydrolase</keyword>
<sequence length="298" mass="33274">MTTSKHWSQLERHDTLGDVSAHFSSRPREDYWFSIGRLQVTSTLVAVLVGAVGMLAWVFTGGLSQALTAFIPEAIFSGQVWRIFTWPVAEFLNLWQVLMLVMLWYFGRDIESTIGRNQMAKLFFGIWVSLTASALIIGVLLPGVALAGLREAQFAILLLWIAEYPTRKFFFGIPAWVLGSVLLGIQILQMIGGRQWGELFVLLFGLLGVAIAARRVGLLSNASFIPGGGHTRKGTAHGSGRKASQHARSHTPTRHERRHTSDEDRMDDLLGKISAEGIHSLTKGERAELEKLRQRRRR</sequence>
<feature type="transmembrane region" description="Helical" evidence="6">
    <location>
        <begin position="195"/>
        <end position="213"/>
    </location>
</feature>
<evidence type="ECO:0000259" key="7">
    <source>
        <dbReference type="Pfam" id="PF01694"/>
    </source>
</evidence>